<reference evidence="1" key="1">
    <citation type="submission" date="2020-03" db="EMBL/GenBank/DDBJ databases">
        <title>The deep terrestrial virosphere.</title>
        <authorList>
            <person name="Holmfeldt K."/>
            <person name="Nilsson E."/>
            <person name="Simone D."/>
            <person name="Lopez-Fernandez M."/>
            <person name="Wu X."/>
            <person name="de Brujin I."/>
            <person name="Lundin D."/>
            <person name="Andersson A."/>
            <person name="Bertilsson S."/>
            <person name="Dopson M."/>
        </authorList>
    </citation>
    <scope>NUCLEOTIDE SEQUENCE</scope>
    <source>
        <strain evidence="1">TM448B01698</strain>
    </source>
</reference>
<sequence>MSRTDADLRRREQGMIIKRIVKKSEPVDDYYNEVPQEGCQYYGNEGLMAVKCLHCIRKECY</sequence>
<name>A0A6M3XR55_9ZZZZ</name>
<evidence type="ECO:0000313" key="1">
    <source>
        <dbReference type="EMBL" id="QJH99837.1"/>
    </source>
</evidence>
<proteinExistence type="predicted"/>
<organism evidence="1">
    <name type="scientific">viral metagenome</name>
    <dbReference type="NCBI Taxonomy" id="1070528"/>
    <lineage>
        <taxon>unclassified sequences</taxon>
        <taxon>metagenomes</taxon>
        <taxon>organismal metagenomes</taxon>
    </lineage>
</organism>
<accession>A0A6M3XR55</accession>
<gene>
    <name evidence="1" type="ORF">TM448B01698_0015</name>
</gene>
<dbReference type="EMBL" id="MT144811">
    <property type="protein sequence ID" value="QJH99837.1"/>
    <property type="molecule type" value="Genomic_DNA"/>
</dbReference>
<protein>
    <submittedName>
        <fullName evidence="1">Uncharacterized protein</fullName>
    </submittedName>
</protein>
<dbReference type="AlphaFoldDB" id="A0A6M3XR55"/>